<dbReference type="GO" id="GO:0017150">
    <property type="term" value="F:tRNA dihydrouridine synthase activity"/>
    <property type="evidence" value="ECO:0007669"/>
    <property type="project" value="InterPro"/>
</dbReference>
<dbReference type="InterPro" id="IPR035587">
    <property type="entry name" value="DUS-like_FMN-bd"/>
</dbReference>
<evidence type="ECO:0000256" key="8">
    <source>
        <dbReference type="ARBA" id="ARBA00022643"/>
    </source>
</evidence>
<feature type="domain" description="Sigma-54 factor interaction" evidence="22">
    <location>
        <begin position="802"/>
        <end position="1030"/>
    </location>
</feature>
<keyword evidence="14" id="KW-0805">Transcription regulation</keyword>
<dbReference type="Pfam" id="PF25601">
    <property type="entry name" value="AAA_lid_14"/>
    <property type="match status" value="1"/>
</dbReference>
<evidence type="ECO:0000256" key="14">
    <source>
        <dbReference type="ARBA" id="ARBA00023015"/>
    </source>
</evidence>
<evidence type="ECO:0000256" key="1">
    <source>
        <dbReference type="ARBA" id="ARBA00001917"/>
    </source>
</evidence>
<dbReference type="GO" id="GO:0000155">
    <property type="term" value="F:phosphorelay sensor kinase activity"/>
    <property type="evidence" value="ECO:0007669"/>
    <property type="project" value="InterPro"/>
</dbReference>
<dbReference type="GO" id="GO:0000156">
    <property type="term" value="F:phosphorelay response regulator activity"/>
    <property type="evidence" value="ECO:0007669"/>
    <property type="project" value="InterPro"/>
</dbReference>
<dbReference type="Gene3D" id="3.40.50.2300">
    <property type="match status" value="1"/>
</dbReference>
<keyword evidence="11" id="KW-0067">ATP-binding</keyword>
<feature type="domain" description="Histidine kinase" evidence="23">
    <location>
        <begin position="452"/>
        <end position="671"/>
    </location>
</feature>
<evidence type="ECO:0000256" key="9">
    <source>
        <dbReference type="ARBA" id="ARBA00022694"/>
    </source>
</evidence>
<keyword evidence="10" id="KW-0547">Nucleotide-binding</keyword>
<dbReference type="PRINTS" id="PR00344">
    <property type="entry name" value="BCTRLSENSOR"/>
</dbReference>
<dbReference type="NCBIfam" id="TIGR01818">
    <property type="entry name" value="ntrC"/>
    <property type="match status" value="1"/>
</dbReference>
<dbReference type="InterPro" id="IPR025662">
    <property type="entry name" value="Sigma_54_int_dom_ATP-bd_1"/>
</dbReference>
<keyword evidence="17" id="KW-0804">Transcription</keyword>
<accession>A0AA36HJC4</accession>
<dbReference type="Proteomes" id="UP001178507">
    <property type="component" value="Unassembled WGS sequence"/>
</dbReference>
<dbReference type="InterPro" id="IPR013767">
    <property type="entry name" value="PAS_fold"/>
</dbReference>
<keyword evidence="4" id="KW-0963">Cytoplasm</keyword>
<dbReference type="SUPFAM" id="SSF51395">
    <property type="entry name" value="FMN-linked oxidoreductases"/>
    <property type="match status" value="1"/>
</dbReference>
<dbReference type="Gene3D" id="1.10.8.60">
    <property type="match status" value="1"/>
</dbReference>
<proteinExistence type="predicted"/>
<keyword evidence="8" id="KW-0288">FMN</keyword>
<evidence type="ECO:0000256" key="16">
    <source>
        <dbReference type="ARBA" id="ARBA00023159"/>
    </source>
</evidence>
<evidence type="ECO:0000256" key="11">
    <source>
        <dbReference type="ARBA" id="ARBA00022840"/>
    </source>
</evidence>
<dbReference type="InterPro" id="IPR024036">
    <property type="entry name" value="tRNA-dHydroUridine_Synthase_C"/>
</dbReference>
<dbReference type="InterPro" id="IPR025943">
    <property type="entry name" value="Sigma_54_int_dom_ATP-bd_2"/>
</dbReference>
<dbReference type="InterPro" id="IPR036890">
    <property type="entry name" value="HATPase_C_sf"/>
</dbReference>
<dbReference type="InterPro" id="IPR010114">
    <property type="entry name" value="Transcript_reg_NtrC"/>
</dbReference>
<dbReference type="Pfam" id="PF00158">
    <property type="entry name" value="Sigma54_activat"/>
    <property type="match status" value="1"/>
</dbReference>
<feature type="domain" description="Response regulatory" evidence="24">
    <location>
        <begin position="668"/>
        <end position="782"/>
    </location>
</feature>
<keyword evidence="12" id="KW-0560">Oxidoreductase</keyword>
<dbReference type="Gene3D" id="3.30.450.20">
    <property type="entry name" value="PAS domain"/>
    <property type="match status" value="1"/>
</dbReference>
<evidence type="ECO:0000256" key="17">
    <source>
        <dbReference type="ARBA" id="ARBA00023163"/>
    </source>
</evidence>
<dbReference type="CDD" id="cd00082">
    <property type="entry name" value="HisKA"/>
    <property type="match status" value="1"/>
</dbReference>
<evidence type="ECO:0000313" key="25">
    <source>
        <dbReference type="EMBL" id="CAJ1369592.1"/>
    </source>
</evidence>
<protein>
    <recommendedName>
        <fullName evidence="3">DNA-binding transcriptional regulator NtrC</fullName>
    </recommendedName>
    <alternativeName>
        <fullName evidence="19">Nitrogen regulation protein NR(I)</fullName>
    </alternativeName>
    <alternativeName>
        <fullName evidence="20">Nitrogen regulator I</fullName>
    </alternativeName>
</protein>
<dbReference type="NCBIfam" id="TIGR00737">
    <property type="entry name" value="nifR3_yhdG"/>
    <property type="match status" value="1"/>
</dbReference>
<dbReference type="Pfam" id="PF00072">
    <property type="entry name" value="Response_reg"/>
    <property type="match status" value="1"/>
</dbReference>
<dbReference type="Gene3D" id="1.10.10.60">
    <property type="entry name" value="Homeodomain-like"/>
    <property type="match status" value="1"/>
</dbReference>
<comment type="caution">
    <text evidence="25">The sequence shown here is derived from an EMBL/GenBank/DDBJ whole genome shotgun (WGS) entry which is preliminary data.</text>
</comment>
<dbReference type="SMART" id="SM00382">
    <property type="entry name" value="AAA"/>
    <property type="match status" value="1"/>
</dbReference>
<dbReference type="CDD" id="cd00009">
    <property type="entry name" value="AAA"/>
    <property type="match status" value="1"/>
</dbReference>
<dbReference type="SUPFAM" id="SSF46689">
    <property type="entry name" value="Homeodomain-like"/>
    <property type="match status" value="1"/>
</dbReference>
<dbReference type="PROSITE" id="PS50109">
    <property type="entry name" value="HIS_KIN"/>
    <property type="match status" value="1"/>
</dbReference>
<dbReference type="SMART" id="SM00388">
    <property type="entry name" value="HisKA"/>
    <property type="match status" value="1"/>
</dbReference>
<evidence type="ECO:0000256" key="6">
    <source>
        <dbReference type="ARBA" id="ARBA00022553"/>
    </source>
</evidence>
<evidence type="ECO:0000256" key="12">
    <source>
        <dbReference type="ARBA" id="ARBA00023002"/>
    </source>
</evidence>
<evidence type="ECO:0000259" key="23">
    <source>
        <dbReference type="PROSITE" id="PS50109"/>
    </source>
</evidence>
<dbReference type="PROSITE" id="PS00675">
    <property type="entry name" value="SIGMA54_INTERACT_1"/>
    <property type="match status" value="1"/>
</dbReference>
<dbReference type="GO" id="GO:0050660">
    <property type="term" value="F:flavin adenine dinucleotide binding"/>
    <property type="evidence" value="ECO:0007669"/>
    <property type="project" value="InterPro"/>
</dbReference>
<evidence type="ECO:0000313" key="26">
    <source>
        <dbReference type="Proteomes" id="UP001178507"/>
    </source>
</evidence>
<evidence type="ECO:0000256" key="21">
    <source>
        <dbReference type="PROSITE-ProRule" id="PRU00169"/>
    </source>
</evidence>
<dbReference type="InterPro" id="IPR002078">
    <property type="entry name" value="Sigma_54_int"/>
</dbReference>
<dbReference type="InterPro" id="IPR058031">
    <property type="entry name" value="AAA_lid_NorR"/>
</dbReference>
<dbReference type="SMART" id="SM00387">
    <property type="entry name" value="HATPase_c"/>
    <property type="match status" value="1"/>
</dbReference>
<dbReference type="InterPro" id="IPR018517">
    <property type="entry name" value="tRNA_hU_synthase_CS"/>
</dbReference>
<dbReference type="Pfam" id="PF01207">
    <property type="entry name" value="Dus"/>
    <property type="match status" value="1"/>
</dbReference>
<keyword evidence="7" id="KW-0285">Flavoprotein</keyword>
<dbReference type="PROSITE" id="PS50110">
    <property type="entry name" value="RESPONSE_REGULATORY"/>
    <property type="match status" value="1"/>
</dbReference>
<evidence type="ECO:0000256" key="2">
    <source>
        <dbReference type="ARBA" id="ARBA00004496"/>
    </source>
</evidence>
<dbReference type="EMBL" id="CAUJNA010000001">
    <property type="protein sequence ID" value="CAJ1369592.1"/>
    <property type="molecule type" value="Genomic_DNA"/>
</dbReference>
<dbReference type="InterPro" id="IPR001789">
    <property type="entry name" value="Sig_transdc_resp-reg_receiver"/>
</dbReference>
<reference evidence="25" key="1">
    <citation type="submission" date="2023-08" db="EMBL/GenBank/DDBJ databases">
        <authorList>
            <person name="Chen Y."/>
            <person name="Shah S."/>
            <person name="Dougan E. K."/>
            <person name="Thang M."/>
            <person name="Chan C."/>
        </authorList>
    </citation>
    <scope>NUCLEOTIDE SEQUENCE</scope>
</reference>
<evidence type="ECO:0000256" key="18">
    <source>
        <dbReference type="ARBA" id="ARBA00023231"/>
    </source>
</evidence>
<dbReference type="InterPro" id="IPR003661">
    <property type="entry name" value="HisK_dim/P_dom"/>
</dbReference>
<dbReference type="PRINTS" id="PR01590">
    <property type="entry name" value="HTHFIS"/>
</dbReference>
<keyword evidence="15" id="KW-0238">DNA-binding</keyword>
<dbReference type="PROSITE" id="PS00688">
    <property type="entry name" value="SIGMA54_INTERACT_3"/>
    <property type="match status" value="1"/>
</dbReference>
<dbReference type="AlphaFoldDB" id="A0AA36HJC4"/>
<dbReference type="Gene3D" id="1.10.1200.80">
    <property type="entry name" value="Putative flavin oxidoreducatase, domain 2"/>
    <property type="match status" value="1"/>
</dbReference>
<dbReference type="PROSITE" id="PS01136">
    <property type="entry name" value="UPF0034"/>
    <property type="match status" value="1"/>
</dbReference>
<sequence length="1142" mass="125556">MSGVTDLPFRKLAARYGAGMVVSEMVASESFVKGDAETQMRAEAQNGGLHVVQLAGREARWMGEAAKVIADMGADVIDINMGCPAKKVTSGYSGSALMRNLDHALTLIEATVEAVDVPVTVKMRLGWDDRSLNAAELARRAENAGVQLITVHGRTRCQFYKGTADWCAIGDVKRAISLPLIANGDCKSIEDAEAMLEASSADGVMIGRGAYGRPWLPGHVGHYLATGEKLSPPSGHELADLVSEHYESILGHYGQFAGVRIARKHLGWYLDEACLLGGDQMPGAERRALMTSNQPSEILRLASDCEMTSESARAALLASDGPTILDALPHPVLLVAPDGVIESANMAAEIFMRSSASFLRRHPISEFVPFGSPLLTLIDQVRERAAPVNEYKVDIGSPRIGAPKIVDINAAPVADRPGAVVLMFQERTMAEKIDRQLTSRGAARTVTSLAAMLAHEIKNPLSGIRGAAQLLEQSVVDDDRSLTRLIMDETDRIVRLVDRMEVFSDERPIERDPVNIHVVLDRVKSLSDKGFARDKRIVEIYDPSLPPVYANKDQLIQVFLNLVKNASEAIGDDPDGEIRISTAFRPGVRLSVPGTEARVSLPLEFCVQDNGPGVPDDLLPHLFEPFITTKTNGSGLGLALVAKIIGDHGGVIECDSQRERTVFRILMPAFTEDDDAAIRTVLNQALSRAGYTVRLTSNASTLWRWISSGDGDLVITDVVMPDENIFDVLPRMKKMRPELPVLVMSAQNTFMTAIKASEKGAYEYLPKPFDLKELTNIVQRAMEEPKKRPALDMDDAGEGMPLVGRSPAMQEIYRVLARLMQTDLTVMINGESGTGKELVARALHDYGKRRNGPFVAINMAAIPRDLIEAELFGHEKGAFTGAQNRSSGRFEQADGGTLFLDEIGDMPMEAQTRLLRVLQQGEYTTVGGRTPIKTDVRIVAATNKDLRHLINQGLFREDLYFRLNVVPIRLPPLRERVEDIPDLARHFFSLVEKEGLQAKQIDQGALNMLRRYRWPGNVRELENLVRRLAALYPQDVISESLLEQELSQQETATATEEVTETINLGGAVERYLSGYFDTFGEALPPPGLYHRILREVEYPLISAALAATRGNQIKAAELLGVNRNTLRKKIRDLDIQVLRSAR</sequence>
<dbReference type="InterPro" id="IPR003593">
    <property type="entry name" value="AAA+_ATPase"/>
</dbReference>
<comment type="cofactor">
    <cofactor evidence="1">
        <name>FMN</name>
        <dbReference type="ChEBI" id="CHEBI:58210"/>
    </cofactor>
</comment>
<evidence type="ECO:0000259" key="24">
    <source>
        <dbReference type="PROSITE" id="PS50110"/>
    </source>
</evidence>
<dbReference type="FunFam" id="3.40.50.300:FF:000006">
    <property type="entry name" value="DNA-binding transcriptional regulator NtrC"/>
    <property type="match status" value="1"/>
</dbReference>
<feature type="modified residue" description="4-aspartylphosphate" evidence="21">
    <location>
        <position position="717"/>
    </location>
</feature>
<evidence type="ECO:0000256" key="19">
    <source>
        <dbReference type="ARBA" id="ARBA00029881"/>
    </source>
</evidence>
<dbReference type="InterPro" id="IPR025944">
    <property type="entry name" value="Sigma_54_int_dom_CS"/>
</dbReference>
<keyword evidence="9" id="KW-0819">tRNA processing</keyword>
<dbReference type="Gene3D" id="3.40.50.300">
    <property type="entry name" value="P-loop containing nucleotide triphosphate hydrolases"/>
    <property type="match status" value="1"/>
</dbReference>
<dbReference type="GO" id="GO:0043565">
    <property type="term" value="F:sequence-specific DNA binding"/>
    <property type="evidence" value="ECO:0007669"/>
    <property type="project" value="InterPro"/>
</dbReference>
<dbReference type="SUPFAM" id="SSF47384">
    <property type="entry name" value="Homodimeric domain of signal transducing histidine kinase"/>
    <property type="match status" value="1"/>
</dbReference>
<dbReference type="PANTHER" id="PTHR32071">
    <property type="entry name" value="TRANSCRIPTIONAL REGULATORY PROTEIN"/>
    <property type="match status" value="1"/>
</dbReference>
<dbReference type="InterPro" id="IPR004652">
    <property type="entry name" value="DusB-like"/>
</dbReference>
<evidence type="ECO:0000256" key="7">
    <source>
        <dbReference type="ARBA" id="ARBA00022630"/>
    </source>
</evidence>
<comment type="subcellular location">
    <subcellularLocation>
        <location evidence="2">Cytoplasm</location>
    </subcellularLocation>
</comment>
<keyword evidence="26" id="KW-1185">Reference proteome</keyword>
<dbReference type="Gene3D" id="3.30.565.10">
    <property type="entry name" value="Histidine kinase-like ATPase, C-terminal domain"/>
    <property type="match status" value="1"/>
</dbReference>
<keyword evidence="5" id="KW-0678">Repressor</keyword>
<keyword evidence="6 21" id="KW-0597">Phosphoprotein</keyword>
<dbReference type="Gene3D" id="3.20.20.70">
    <property type="entry name" value="Aldolase class I"/>
    <property type="match status" value="1"/>
</dbReference>
<evidence type="ECO:0000256" key="5">
    <source>
        <dbReference type="ARBA" id="ARBA00022491"/>
    </source>
</evidence>
<keyword evidence="16" id="KW-0010">Activator</keyword>
<dbReference type="PANTHER" id="PTHR32071:SF95">
    <property type="entry name" value="DNA-BINDING TRANSCRIPTIONAL REGULATOR NTRC"/>
    <property type="match status" value="1"/>
</dbReference>
<dbReference type="PROSITE" id="PS50045">
    <property type="entry name" value="SIGMA54_INTERACT_4"/>
    <property type="match status" value="1"/>
</dbReference>
<dbReference type="GO" id="GO:0005524">
    <property type="term" value="F:ATP binding"/>
    <property type="evidence" value="ECO:0007669"/>
    <property type="project" value="UniProtKB-KW"/>
</dbReference>
<dbReference type="SMART" id="SM00448">
    <property type="entry name" value="REC"/>
    <property type="match status" value="1"/>
</dbReference>
<keyword evidence="18" id="KW-0535">Nitrogen fixation</keyword>
<dbReference type="Pfam" id="PF00989">
    <property type="entry name" value="PAS"/>
    <property type="match status" value="1"/>
</dbReference>
<dbReference type="Gene3D" id="1.10.287.130">
    <property type="match status" value="1"/>
</dbReference>
<organism evidence="25 26">
    <name type="scientific">Effrenium voratum</name>
    <dbReference type="NCBI Taxonomy" id="2562239"/>
    <lineage>
        <taxon>Eukaryota</taxon>
        <taxon>Sar</taxon>
        <taxon>Alveolata</taxon>
        <taxon>Dinophyceae</taxon>
        <taxon>Suessiales</taxon>
        <taxon>Symbiodiniaceae</taxon>
        <taxon>Effrenium</taxon>
    </lineage>
</organism>
<dbReference type="InterPro" id="IPR003594">
    <property type="entry name" value="HATPase_dom"/>
</dbReference>
<gene>
    <name evidence="25" type="ORF">EVOR1521_LOCUS237</name>
</gene>
<evidence type="ECO:0000256" key="4">
    <source>
        <dbReference type="ARBA" id="ARBA00022490"/>
    </source>
</evidence>
<evidence type="ECO:0000256" key="13">
    <source>
        <dbReference type="ARBA" id="ARBA00023012"/>
    </source>
</evidence>
<keyword evidence="13" id="KW-0902">Two-component regulatory system</keyword>
<dbReference type="InterPro" id="IPR036097">
    <property type="entry name" value="HisK_dim/P_sf"/>
</dbReference>
<evidence type="ECO:0000256" key="15">
    <source>
        <dbReference type="ARBA" id="ARBA00023125"/>
    </source>
</evidence>
<dbReference type="CDD" id="cd02801">
    <property type="entry name" value="DUS_like_FMN"/>
    <property type="match status" value="1"/>
</dbReference>
<evidence type="ECO:0000256" key="20">
    <source>
        <dbReference type="ARBA" id="ARBA00031910"/>
    </source>
</evidence>
<dbReference type="InterPro" id="IPR009057">
    <property type="entry name" value="Homeodomain-like_sf"/>
</dbReference>
<dbReference type="GO" id="GO:0005737">
    <property type="term" value="C:cytoplasm"/>
    <property type="evidence" value="ECO:0007669"/>
    <property type="project" value="UniProtKB-SubCell"/>
</dbReference>
<dbReference type="SUPFAM" id="SSF52540">
    <property type="entry name" value="P-loop containing nucleoside triphosphate hydrolases"/>
    <property type="match status" value="1"/>
</dbReference>
<dbReference type="GO" id="GO:0006808">
    <property type="term" value="P:regulation of nitrogen utilization"/>
    <property type="evidence" value="ECO:0007669"/>
    <property type="project" value="InterPro"/>
</dbReference>
<dbReference type="InterPro" id="IPR027417">
    <property type="entry name" value="P-loop_NTPase"/>
</dbReference>
<dbReference type="Pfam" id="PF00512">
    <property type="entry name" value="HisKA"/>
    <property type="match status" value="1"/>
</dbReference>
<dbReference type="Pfam" id="PF02518">
    <property type="entry name" value="HATPase_c"/>
    <property type="match status" value="1"/>
</dbReference>
<dbReference type="InterPro" id="IPR011006">
    <property type="entry name" value="CheY-like_superfamily"/>
</dbReference>
<name>A0AA36HJC4_9DINO</name>
<dbReference type="InterPro" id="IPR013785">
    <property type="entry name" value="Aldolase_TIM"/>
</dbReference>
<evidence type="ECO:0000256" key="10">
    <source>
        <dbReference type="ARBA" id="ARBA00022741"/>
    </source>
</evidence>
<evidence type="ECO:0000259" key="22">
    <source>
        <dbReference type="PROSITE" id="PS50045"/>
    </source>
</evidence>
<dbReference type="GO" id="GO:0006355">
    <property type="term" value="P:regulation of DNA-templated transcription"/>
    <property type="evidence" value="ECO:0007669"/>
    <property type="project" value="InterPro"/>
</dbReference>
<evidence type="ECO:0000256" key="3">
    <source>
        <dbReference type="ARBA" id="ARBA00019059"/>
    </source>
</evidence>
<dbReference type="InterPro" id="IPR005467">
    <property type="entry name" value="His_kinase_dom"/>
</dbReference>
<dbReference type="Pfam" id="PF02954">
    <property type="entry name" value="HTH_8"/>
    <property type="match status" value="1"/>
</dbReference>
<dbReference type="InterPro" id="IPR004358">
    <property type="entry name" value="Sig_transdc_His_kin-like_C"/>
</dbReference>
<dbReference type="SUPFAM" id="SSF55874">
    <property type="entry name" value="ATPase domain of HSP90 chaperone/DNA topoisomerase II/histidine kinase"/>
    <property type="match status" value="1"/>
</dbReference>
<dbReference type="InterPro" id="IPR002197">
    <property type="entry name" value="HTH_Fis"/>
</dbReference>
<dbReference type="SUPFAM" id="SSF52172">
    <property type="entry name" value="CheY-like"/>
    <property type="match status" value="1"/>
</dbReference>
<dbReference type="PROSITE" id="PS00676">
    <property type="entry name" value="SIGMA54_INTERACT_2"/>
    <property type="match status" value="1"/>
</dbReference>